<dbReference type="PANTHER" id="PTHR30383:SF29">
    <property type="entry name" value="SGNH HYDROLASE-TYPE ESTERASE DOMAIN-CONTAINING PROTEIN"/>
    <property type="match status" value="1"/>
</dbReference>
<dbReference type="Gene3D" id="2.60.120.260">
    <property type="entry name" value="Galactose-binding domain-like"/>
    <property type="match status" value="1"/>
</dbReference>
<evidence type="ECO:0000259" key="1">
    <source>
        <dbReference type="Pfam" id="PF14606"/>
    </source>
</evidence>
<keyword evidence="3" id="KW-0378">Hydrolase</keyword>
<dbReference type="Pfam" id="PF14606">
    <property type="entry name" value="Lipase_GDSL_3"/>
    <property type="match status" value="1"/>
</dbReference>
<reference evidence="3 4" key="1">
    <citation type="submission" date="2019-12" db="EMBL/GenBank/DDBJ databases">
        <title>Mucilaginibacter sp. HME9299 genome sequencing and assembly.</title>
        <authorList>
            <person name="Kang H."/>
            <person name="Kim H."/>
            <person name="Joh K."/>
        </authorList>
    </citation>
    <scope>NUCLEOTIDE SEQUENCE [LARGE SCALE GENOMIC DNA]</scope>
    <source>
        <strain evidence="3 4">HME9299</strain>
    </source>
</reference>
<keyword evidence="4" id="KW-1185">Reference proteome</keyword>
<dbReference type="InterPro" id="IPR051532">
    <property type="entry name" value="Ester_Hydrolysis_Enzymes"/>
</dbReference>
<dbReference type="RefSeq" id="WP_157543308.1">
    <property type="nucleotide sequence ID" value="NZ_WQLA01000008.1"/>
</dbReference>
<evidence type="ECO:0000313" key="4">
    <source>
        <dbReference type="Proteomes" id="UP000434850"/>
    </source>
</evidence>
<dbReference type="PANTHER" id="PTHR30383">
    <property type="entry name" value="THIOESTERASE 1/PROTEASE 1/LYSOPHOSPHOLIPASE L1"/>
    <property type="match status" value="1"/>
</dbReference>
<organism evidence="3 4">
    <name type="scientific">Mucilaginibacter aquatilis</name>
    <dbReference type="NCBI Taxonomy" id="1517760"/>
    <lineage>
        <taxon>Bacteria</taxon>
        <taxon>Pseudomonadati</taxon>
        <taxon>Bacteroidota</taxon>
        <taxon>Sphingobacteriia</taxon>
        <taxon>Sphingobacteriales</taxon>
        <taxon>Sphingobacteriaceae</taxon>
        <taxon>Mucilaginibacter</taxon>
    </lineage>
</organism>
<evidence type="ECO:0000259" key="2">
    <source>
        <dbReference type="Pfam" id="PF14607"/>
    </source>
</evidence>
<dbReference type="Proteomes" id="UP000434850">
    <property type="component" value="Unassembled WGS sequence"/>
</dbReference>
<feature type="domain" description="SGNH hydrolase-type esterase N-terminal" evidence="2">
    <location>
        <begin position="31"/>
        <end position="170"/>
    </location>
</feature>
<dbReference type="InterPro" id="IPR032740">
    <property type="entry name" value="GxDLY"/>
</dbReference>
<proteinExistence type="predicted"/>
<dbReference type="Gene3D" id="3.40.50.1110">
    <property type="entry name" value="SGNH hydrolase"/>
    <property type="match status" value="1"/>
</dbReference>
<evidence type="ECO:0000313" key="3">
    <source>
        <dbReference type="EMBL" id="MVN92987.1"/>
    </source>
</evidence>
<dbReference type="InterPro" id="IPR013830">
    <property type="entry name" value="SGNH_hydro"/>
</dbReference>
<dbReference type="OrthoDB" id="5624617at2"/>
<comment type="caution">
    <text evidence="3">The sequence shown here is derived from an EMBL/GenBank/DDBJ whole genome shotgun (WGS) entry which is preliminary data.</text>
</comment>
<dbReference type="Pfam" id="PF14607">
    <property type="entry name" value="GxDLY"/>
    <property type="match status" value="1"/>
</dbReference>
<feature type="domain" description="SGNH hydrolase-type esterase" evidence="1">
    <location>
        <begin position="179"/>
        <end position="354"/>
    </location>
</feature>
<dbReference type="SUPFAM" id="SSF52266">
    <property type="entry name" value="SGNH hydrolase"/>
    <property type="match status" value="1"/>
</dbReference>
<protein>
    <submittedName>
        <fullName evidence="3">Hydrolase</fullName>
    </submittedName>
</protein>
<sequence>MNKLISFIWSIVLLLCLTFVSKAQQSTKLIYTDARELTMIGKAEKGKMFFHRLDTSAHKAIPGVVKSLATNSAGLAISFITNSSSISAKWCTSKQATANNMTGIAYEGMDLYIKRDGRWQYGGVARPVSHDCSEAMIVENMMPGEKECLLFLPTYDEVLSLSVGVDQGAELRPGTNPFKKQILVYGSSIVQGASASRPGLAYPAKLSRESGYNFINLGFSGNAKLEASVADMIAAMPMDAIILDCVPNPSPEELLARTNYLISTIRRSHPKIPIVCIQSVAREKGNFDKVVAARVALKDKYFKQEVNKLQKQDKDLYLIEADGLLGKDQEGTTDGIHPNDLGFDRMLQKIKPRILKILKRYRI</sequence>
<dbReference type="EMBL" id="WQLA01000008">
    <property type="protein sequence ID" value="MVN92987.1"/>
    <property type="molecule type" value="Genomic_DNA"/>
</dbReference>
<accession>A0A6I4IDC2</accession>
<gene>
    <name evidence="3" type="ORF">GO816_17790</name>
</gene>
<dbReference type="GO" id="GO:0016788">
    <property type="term" value="F:hydrolase activity, acting on ester bonds"/>
    <property type="evidence" value="ECO:0007669"/>
    <property type="project" value="UniProtKB-ARBA"/>
</dbReference>
<dbReference type="AlphaFoldDB" id="A0A6I4IDC2"/>
<dbReference type="InterPro" id="IPR036514">
    <property type="entry name" value="SGNH_hydro_sf"/>
</dbReference>
<name>A0A6I4IDC2_9SPHI</name>